<evidence type="ECO:0000256" key="4">
    <source>
        <dbReference type="RuleBase" id="RU000461"/>
    </source>
</evidence>
<evidence type="ECO:0000313" key="5">
    <source>
        <dbReference type="EMBL" id="KAJ4794232.1"/>
    </source>
</evidence>
<dbReference type="GO" id="GO:0016705">
    <property type="term" value="F:oxidoreductase activity, acting on paired donors, with incorporation or reduction of molecular oxygen"/>
    <property type="evidence" value="ECO:0007669"/>
    <property type="project" value="InterPro"/>
</dbReference>
<dbReference type="CDD" id="cd11043">
    <property type="entry name" value="CYP90-like"/>
    <property type="match status" value="1"/>
</dbReference>
<dbReference type="Proteomes" id="UP001140206">
    <property type="component" value="Chromosome 2"/>
</dbReference>
<dbReference type="PROSITE" id="PS00086">
    <property type="entry name" value="CYTOCHROME_P450"/>
    <property type="match status" value="1"/>
</dbReference>
<proteinExistence type="inferred from homology"/>
<keyword evidence="4" id="KW-0560">Oxidoreductase</keyword>
<keyword evidence="1 3" id="KW-0479">Metal-binding</keyword>
<keyword evidence="4" id="KW-0503">Monooxygenase</keyword>
<comment type="cofactor">
    <cofactor evidence="3">
        <name>heme</name>
        <dbReference type="ChEBI" id="CHEBI:30413"/>
    </cofactor>
</comment>
<protein>
    <submittedName>
        <fullName evidence="5">Cytochrome P450 family protein</fullName>
    </submittedName>
</protein>
<dbReference type="PANTHER" id="PTHR24286:SF189">
    <property type="entry name" value="CYTOCHROME P450, FAMILY 722, SUBFAMILY A, POLYPEPTIDE 1"/>
    <property type="match status" value="1"/>
</dbReference>
<dbReference type="Gene3D" id="1.10.630.10">
    <property type="entry name" value="Cytochrome P450"/>
    <property type="match status" value="1"/>
</dbReference>
<dbReference type="InterPro" id="IPR036396">
    <property type="entry name" value="Cyt_P450_sf"/>
</dbReference>
<accession>A0AAV8FTE7</accession>
<sequence length="537" mass="62544">MQMVILLLNGCVWMREEEDEEGRWEEKNYKQSKLFTKLHTSQYFFPLLPFFPSSHTYPNAPNVSNLFSIGAVTLAWVLLWVFKRSCISASPCNKHCVPPGNSGFPLVGETLAFVRAYSGPYGVYDFVRTRHRKYGDCFRTKIFGKTHVFISRSKVAKSLLGSESLDFSKRYIKSIGELLGKESMLCSSHEHHAFLRYHVSNLFTLDTLASFAEYFDELTVQILEEWKRKEHIVVFDEAMELTFRAICKMIMSLDDEEEELKRLQHDIFLITEAMLSFPLRLPGTRFYKGLEARKRVMNALREKISSRRKSFENKRDFLQFLLSTNQSEKKDEELLNDDQIVDNILTLIIAGQVTTASAITWMVRYLDEHAEVQDKLRAMQLGFKYKCSDIKMAPRTLNEMQYASKVVKETLRMATVVSWFPREALKDCQIEEFQIKKGWTVNVDARGIHYDSKIYNDPTKFIPSRFDDDPKPYTFLAFGAGGRTCLGMNLAKIMMLVFLHRLVTTYRWEVRDKDWSQEKWAMFPRLRNGCPITVLAV</sequence>
<feature type="binding site" description="axial binding residue" evidence="3">
    <location>
        <position position="485"/>
    </location>
    <ligand>
        <name>heme</name>
        <dbReference type="ChEBI" id="CHEBI:30413"/>
    </ligand>
    <ligandPart>
        <name>Fe</name>
        <dbReference type="ChEBI" id="CHEBI:18248"/>
    </ligandPart>
</feature>
<dbReference type="GO" id="GO:0005506">
    <property type="term" value="F:iron ion binding"/>
    <property type="evidence" value="ECO:0007669"/>
    <property type="project" value="InterPro"/>
</dbReference>
<keyword evidence="3 4" id="KW-0349">Heme</keyword>
<reference evidence="5" key="1">
    <citation type="submission" date="2022-08" db="EMBL/GenBank/DDBJ databases">
        <authorList>
            <person name="Marques A."/>
        </authorList>
    </citation>
    <scope>NUCLEOTIDE SEQUENCE</scope>
    <source>
        <strain evidence="5">RhyPub2mFocal</strain>
        <tissue evidence="5">Leaves</tissue>
    </source>
</reference>
<dbReference type="InterPro" id="IPR002401">
    <property type="entry name" value="Cyt_P450_E_grp-I"/>
</dbReference>
<evidence type="ECO:0000256" key="3">
    <source>
        <dbReference type="PIRSR" id="PIRSR602401-1"/>
    </source>
</evidence>
<dbReference type="InterPro" id="IPR001128">
    <property type="entry name" value="Cyt_P450"/>
</dbReference>
<evidence type="ECO:0000313" key="6">
    <source>
        <dbReference type="Proteomes" id="UP001140206"/>
    </source>
</evidence>
<organism evidence="5 6">
    <name type="scientific">Rhynchospora pubera</name>
    <dbReference type="NCBI Taxonomy" id="906938"/>
    <lineage>
        <taxon>Eukaryota</taxon>
        <taxon>Viridiplantae</taxon>
        <taxon>Streptophyta</taxon>
        <taxon>Embryophyta</taxon>
        <taxon>Tracheophyta</taxon>
        <taxon>Spermatophyta</taxon>
        <taxon>Magnoliopsida</taxon>
        <taxon>Liliopsida</taxon>
        <taxon>Poales</taxon>
        <taxon>Cyperaceae</taxon>
        <taxon>Cyperoideae</taxon>
        <taxon>Rhynchosporeae</taxon>
        <taxon>Rhynchospora</taxon>
    </lineage>
</organism>
<keyword evidence="6" id="KW-1185">Reference proteome</keyword>
<dbReference type="GO" id="GO:0016132">
    <property type="term" value="P:brassinosteroid biosynthetic process"/>
    <property type="evidence" value="ECO:0007669"/>
    <property type="project" value="TreeGrafter"/>
</dbReference>
<dbReference type="PRINTS" id="PR00463">
    <property type="entry name" value="EP450I"/>
</dbReference>
<dbReference type="InterPro" id="IPR017972">
    <property type="entry name" value="Cyt_P450_CS"/>
</dbReference>
<evidence type="ECO:0000256" key="1">
    <source>
        <dbReference type="ARBA" id="ARBA00022723"/>
    </source>
</evidence>
<dbReference type="SUPFAM" id="SSF48264">
    <property type="entry name" value="Cytochrome P450"/>
    <property type="match status" value="1"/>
</dbReference>
<dbReference type="PRINTS" id="PR00385">
    <property type="entry name" value="P450"/>
</dbReference>
<comment type="caution">
    <text evidence="5">The sequence shown here is derived from an EMBL/GenBank/DDBJ whole genome shotgun (WGS) entry which is preliminary data.</text>
</comment>
<dbReference type="Pfam" id="PF00067">
    <property type="entry name" value="p450"/>
    <property type="match status" value="1"/>
</dbReference>
<dbReference type="EMBL" id="JAMFTS010000002">
    <property type="protein sequence ID" value="KAJ4794232.1"/>
    <property type="molecule type" value="Genomic_DNA"/>
</dbReference>
<dbReference type="GO" id="GO:0004497">
    <property type="term" value="F:monooxygenase activity"/>
    <property type="evidence" value="ECO:0007669"/>
    <property type="project" value="UniProtKB-KW"/>
</dbReference>
<dbReference type="GO" id="GO:0016125">
    <property type="term" value="P:sterol metabolic process"/>
    <property type="evidence" value="ECO:0007669"/>
    <property type="project" value="TreeGrafter"/>
</dbReference>
<dbReference type="GO" id="GO:0020037">
    <property type="term" value="F:heme binding"/>
    <property type="evidence" value="ECO:0007669"/>
    <property type="project" value="InterPro"/>
</dbReference>
<comment type="similarity">
    <text evidence="4">Belongs to the cytochrome P450 family.</text>
</comment>
<keyword evidence="2 3" id="KW-0408">Iron</keyword>
<name>A0AAV8FTE7_9POAL</name>
<dbReference type="PANTHER" id="PTHR24286">
    <property type="entry name" value="CYTOCHROME P450 26"/>
    <property type="match status" value="1"/>
</dbReference>
<dbReference type="GO" id="GO:0010268">
    <property type="term" value="P:brassinosteroid homeostasis"/>
    <property type="evidence" value="ECO:0007669"/>
    <property type="project" value="TreeGrafter"/>
</dbReference>
<dbReference type="AlphaFoldDB" id="A0AAV8FTE7"/>
<gene>
    <name evidence="5" type="ORF">LUZ62_045478</name>
</gene>
<evidence type="ECO:0000256" key="2">
    <source>
        <dbReference type="ARBA" id="ARBA00023004"/>
    </source>
</evidence>